<dbReference type="Pfam" id="PF19054">
    <property type="entry name" value="DUF5753"/>
    <property type="match status" value="1"/>
</dbReference>
<name>A0A5D0TU67_9ACTN</name>
<feature type="domain" description="HTH cro/C1-type" evidence="1">
    <location>
        <begin position="14"/>
        <end position="46"/>
    </location>
</feature>
<dbReference type="OrthoDB" id="3466567at2"/>
<organism evidence="2 3">
    <name type="scientific">Actinomadura syzygii</name>
    <dbReference type="NCBI Taxonomy" id="1427538"/>
    <lineage>
        <taxon>Bacteria</taxon>
        <taxon>Bacillati</taxon>
        <taxon>Actinomycetota</taxon>
        <taxon>Actinomycetes</taxon>
        <taxon>Streptosporangiales</taxon>
        <taxon>Thermomonosporaceae</taxon>
        <taxon>Actinomadura</taxon>
    </lineage>
</organism>
<proteinExistence type="predicted"/>
<dbReference type="AlphaFoldDB" id="A0A5D0TU67"/>
<gene>
    <name evidence="2" type="ORF">FXF65_34605</name>
</gene>
<dbReference type="InterPro" id="IPR001387">
    <property type="entry name" value="Cro/C1-type_HTH"/>
</dbReference>
<evidence type="ECO:0000313" key="2">
    <source>
        <dbReference type="EMBL" id="TYC09387.1"/>
    </source>
</evidence>
<dbReference type="CDD" id="cd00093">
    <property type="entry name" value="HTH_XRE"/>
    <property type="match status" value="1"/>
</dbReference>
<dbReference type="SMART" id="SM00530">
    <property type="entry name" value="HTH_XRE"/>
    <property type="match status" value="1"/>
</dbReference>
<sequence length="265" mass="29904">MSENRARDFFGDELRRKRKAAGLTGKELADALGCTPQWVSTLENGRKASEQSAHDLDTFFKTDGLFHRMWELAMEIEIQTVVPPGFTEYVGYEKRADRIRIFSTNLVSGLFQTDAYARTIISAIMGSDAARLVTERMERKSIFDRDDPPHTFLVLDESVIHRNVGGAEVMREQLDYLLEAAQHPRMELQIVPYTAGYHAGLTGSFIVLGFEDAPEVAYTESSGEGMLLRQPDRVALQAVTWDLIQCHTLPSRESLAMIRDAMEQL</sequence>
<dbReference type="PROSITE" id="PS50943">
    <property type="entry name" value="HTH_CROC1"/>
    <property type="match status" value="1"/>
</dbReference>
<evidence type="ECO:0000259" key="1">
    <source>
        <dbReference type="PROSITE" id="PS50943"/>
    </source>
</evidence>
<dbReference type="Proteomes" id="UP000322634">
    <property type="component" value="Unassembled WGS sequence"/>
</dbReference>
<protein>
    <submittedName>
        <fullName evidence="2">Helix-turn-helix domain-containing protein</fullName>
    </submittedName>
</protein>
<evidence type="ECO:0000313" key="3">
    <source>
        <dbReference type="Proteomes" id="UP000322634"/>
    </source>
</evidence>
<accession>A0A5D0TU67</accession>
<dbReference type="GO" id="GO:0003677">
    <property type="term" value="F:DNA binding"/>
    <property type="evidence" value="ECO:0007669"/>
    <property type="project" value="InterPro"/>
</dbReference>
<dbReference type="SUPFAM" id="SSF47413">
    <property type="entry name" value="lambda repressor-like DNA-binding domains"/>
    <property type="match status" value="1"/>
</dbReference>
<dbReference type="Pfam" id="PF13560">
    <property type="entry name" value="HTH_31"/>
    <property type="match status" value="1"/>
</dbReference>
<dbReference type="Gene3D" id="1.10.260.40">
    <property type="entry name" value="lambda repressor-like DNA-binding domains"/>
    <property type="match status" value="1"/>
</dbReference>
<dbReference type="RefSeq" id="WP_148354281.1">
    <property type="nucleotide sequence ID" value="NZ_JBHSBF010000024.1"/>
</dbReference>
<comment type="caution">
    <text evidence="2">The sequence shown here is derived from an EMBL/GenBank/DDBJ whole genome shotgun (WGS) entry which is preliminary data.</text>
</comment>
<dbReference type="InterPro" id="IPR043917">
    <property type="entry name" value="DUF5753"/>
</dbReference>
<dbReference type="InterPro" id="IPR010982">
    <property type="entry name" value="Lambda_DNA-bd_dom_sf"/>
</dbReference>
<reference evidence="2 3" key="1">
    <citation type="submission" date="2019-08" db="EMBL/GenBank/DDBJ databases">
        <title>Actinomadura sp. nov. CYP1-5 isolated from mountain soil.</title>
        <authorList>
            <person name="Songsumanus A."/>
            <person name="Kuncharoen N."/>
            <person name="Kudo T."/>
            <person name="Yuki M."/>
            <person name="Igarashi Y."/>
            <person name="Tanasupawat S."/>
        </authorList>
    </citation>
    <scope>NUCLEOTIDE SEQUENCE [LARGE SCALE GENOMIC DNA]</scope>
    <source>
        <strain evidence="2 3">GKU157</strain>
    </source>
</reference>
<dbReference type="EMBL" id="VSFF01000014">
    <property type="protein sequence ID" value="TYC09387.1"/>
    <property type="molecule type" value="Genomic_DNA"/>
</dbReference>
<keyword evidence="3" id="KW-1185">Reference proteome</keyword>